<comment type="caution">
    <text evidence="4">The sequence shown here is derived from an EMBL/GenBank/DDBJ whole genome shotgun (WGS) entry which is preliminary data.</text>
</comment>
<keyword evidence="5" id="KW-1185">Reference proteome</keyword>
<dbReference type="Proteomes" id="UP001642464">
    <property type="component" value="Unassembled WGS sequence"/>
</dbReference>
<sequence>AHFVGSIFGASGAVQKLMSCLFLFGSARAQRTQRVQTDFWATWRRRELQDLGILLAYAPTERGVVIHDVDLRDAQSSLACWNRANPQRPIRVGQVILEVNGLQQGQEMMEEFRRAAYLEMRISNSLSPEMQNMFDMAVHKKRAQEAVESVLHEFPVGAEQGQCSICLCDMNSRVARLPCGHCFHKSCVTEWLIEPRSGQRCPLCNQKLKTDLSEPLFTAFV</sequence>
<evidence type="ECO:0000256" key="2">
    <source>
        <dbReference type="SAM" id="SignalP"/>
    </source>
</evidence>
<evidence type="ECO:0000313" key="5">
    <source>
        <dbReference type="Proteomes" id="UP001642464"/>
    </source>
</evidence>
<reference evidence="4 5" key="1">
    <citation type="submission" date="2024-02" db="EMBL/GenBank/DDBJ databases">
        <authorList>
            <person name="Chen Y."/>
            <person name="Shah S."/>
            <person name="Dougan E. K."/>
            <person name="Thang M."/>
            <person name="Chan C."/>
        </authorList>
    </citation>
    <scope>NUCLEOTIDE SEQUENCE [LARGE SCALE GENOMIC DNA]</scope>
</reference>
<name>A0ABP0SPR5_9DINO</name>
<evidence type="ECO:0000313" key="4">
    <source>
        <dbReference type="EMBL" id="CAK9114299.1"/>
    </source>
</evidence>
<dbReference type="GO" id="GO:0016740">
    <property type="term" value="F:transferase activity"/>
    <property type="evidence" value="ECO:0007669"/>
    <property type="project" value="UniProtKB-KW"/>
</dbReference>
<dbReference type="Gene3D" id="3.30.40.10">
    <property type="entry name" value="Zinc/RING finger domain, C3HC4 (zinc finger)"/>
    <property type="match status" value="1"/>
</dbReference>
<dbReference type="InterPro" id="IPR051826">
    <property type="entry name" value="E3_ubiquitin-ligase_domain"/>
</dbReference>
<keyword evidence="4" id="KW-0808">Transferase</keyword>
<dbReference type="Pfam" id="PF13639">
    <property type="entry name" value="zf-RING_2"/>
    <property type="match status" value="1"/>
</dbReference>
<keyword evidence="1" id="KW-0479">Metal-binding</keyword>
<dbReference type="PROSITE" id="PS50089">
    <property type="entry name" value="ZF_RING_2"/>
    <property type="match status" value="1"/>
</dbReference>
<feature type="signal peptide" evidence="2">
    <location>
        <begin position="1"/>
        <end position="29"/>
    </location>
</feature>
<feature type="non-terminal residue" evidence="4">
    <location>
        <position position="1"/>
    </location>
</feature>
<keyword evidence="1" id="KW-0862">Zinc</keyword>
<dbReference type="PANTHER" id="PTHR22765">
    <property type="entry name" value="RING FINGER AND PROTEASE ASSOCIATED DOMAIN-CONTAINING"/>
    <property type="match status" value="1"/>
</dbReference>
<evidence type="ECO:0000256" key="1">
    <source>
        <dbReference type="PROSITE-ProRule" id="PRU00175"/>
    </source>
</evidence>
<keyword evidence="2" id="KW-0732">Signal</keyword>
<dbReference type="SUPFAM" id="SSF57850">
    <property type="entry name" value="RING/U-box"/>
    <property type="match status" value="1"/>
</dbReference>
<protein>
    <submittedName>
        <fullName evidence="4">RING-H2 finger protein ATL69 (RING-type E3 ubiquitin transferase ATL69)</fullName>
    </submittedName>
</protein>
<evidence type="ECO:0000259" key="3">
    <source>
        <dbReference type="PROSITE" id="PS50089"/>
    </source>
</evidence>
<dbReference type="InterPro" id="IPR001841">
    <property type="entry name" value="Znf_RING"/>
</dbReference>
<accession>A0ABP0SPR5</accession>
<gene>
    <name evidence="4" type="ORF">SCF082_LOCUS52955</name>
</gene>
<organism evidence="4 5">
    <name type="scientific">Durusdinium trenchii</name>
    <dbReference type="NCBI Taxonomy" id="1381693"/>
    <lineage>
        <taxon>Eukaryota</taxon>
        <taxon>Sar</taxon>
        <taxon>Alveolata</taxon>
        <taxon>Dinophyceae</taxon>
        <taxon>Suessiales</taxon>
        <taxon>Symbiodiniaceae</taxon>
        <taxon>Durusdinium</taxon>
    </lineage>
</organism>
<feature type="chain" id="PRO_5046414246" evidence="2">
    <location>
        <begin position="30"/>
        <end position="221"/>
    </location>
</feature>
<keyword evidence="1" id="KW-0863">Zinc-finger</keyword>
<dbReference type="SMART" id="SM00184">
    <property type="entry name" value="RING"/>
    <property type="match status" value="1"/>
</dbReference>
<feature type="domain" description="RING-type" evidence="3">
    <location>
        <begin position="163"/>
        <end position="205"/>
    </location>
</feature>
<dbReference type="InterPro" id="IPR013083">
    <property type="entry name" value="Znf_RING/FYVE/PHD"/>
</dbReference>
<dbReference type="EMBL" id="CAXAMM010044345">
    <property type="protein sequence ID" value="CAK9114299.1"/>
    <property type="molecule type" value="Genomic_DNA"/>
</dbReference>
<proteinExistence type="predicted"/>